<gene>
    <name evidence="1" type="ORF">A3Q56_03729</name>
</gene>
<dbReference type="AlphaFoldDB" id="A0A177B4P8"/>
<evidence type="ECO:0000313" key="2">
    <source>
        <dbReference type="Proteomes" id="UP000078046"/>
    </source>
</evidence>
<proteinExistence type="predicted"/>
<evidence type="ECO:0000313" key="1">
    <source>
        <dbReference type="EMBL" id="OAF68561.1"/>
    </source>
</evidence>
<keyword evidence="2" id="KW-1185">Reference proteome</keyword>
<accession>A0A177B4P8</accession>
<dbReference type="EMBL" id="LWCA01000425">
    <property type="protein sequence ID" value="OAF68561.1"/>
    <property type="molecule type" value="Genomic_DNA"/>
</dbReference>
<sequence length="94" mass="11243">MIFYRYASLRRLQSYGRYQVSKFMEMFTNLRLVCKHGSKDSIVSRTNHPPCDGERRKIVIYRQDDGTNYELNKKIVHQENSDACKIERYLMMVA</sequence>
<name>A0A177B4P8_9BILA</name>
<protein>
    <submittedName>
        <fullName evidence="1">Uncharacterized protein</fullName>
    </submittedName>
</protein>
<reference evidence="1 2" key="1">
    <citation type="submission" date="2016-04" db="EMBL/GenBank/DDBJ databases">
        <title>The genome of Intoshia linei affirms orthonectids as highly simplified spiralians.</title>
        <authorList>
            <person name="Mikhailov K.V."/>
            <person name="Slusarev G.S."/>
            <person name="Nikitin M.A."/>
            <person name="Logacheva M.D."/>
            <person name="Penin A."/>
            <person name="Aleoshin V."/>
            <person name="Panchin Y.V."/>
        </authorList>
    </citation>
    <scope>NUCLEOTIDE SEQUENCE [LARGE SCALE GENOMIC DNA]</scope>
    <source>
        <strain evidence="1">Intl2013</strain>
        <tissue evidence="1">Whole animal</tissue>
    </source>
</reference>
<dbReference type="Proteomes" id="UP000078046">
    <property type="component" value="Unassembled WGS sequence"/>
</dbReference>
<organism evidence="1 2">
    <name type="scientific">Intoshia linei</name>
    <dbReference type="NCBI Taxonomy" id="1819745"/>
    <lineage>
        <taxon>Eukaryota</taxon>
        <taxon>Metazoa</taxon>
        <taxon>Spiralia</taxon>
        <taxon>Lophotrochozoa</taxon>
        <taxon>Mesozoa</taxon>
        <taxon>Orthonectida</taxon>
        <taxon>Rhopaluridae</taxon>
        <taxon>Intoshia</taxon>
    </lineage>
</organism>
<comment type="caution">
    <text evidence="1">The sequence shown here is derived from an EMBL/GenBank/DDBJ whole genome shotgun (WGS) entry which is preliminary data.</text>
</comment>